<feature type="domain" description="SH3" evidence="6">
    <location>
        <begin position="1"/>
        <end position="58"/>
    </location>
</feature>
<dbReference type="Pfam" id="PF00018">
    <property type="entry name" value="SH3_1"/>
    <property type="match status" value="2"/>
</dbReference>
<accession>A0AAV7JY69</accession>
<evidence type="ECO:0000256" key="2">
    <source>
        <dbReference type="ARBA" id="ARBA00022999"/>
    </source>
</evidence>
<dbReference type="InterPro" id="IPR043539">
    <property type="entry name" value="Grb2-like"/>
</dbReference>
<dbReference type="Proteomes" id="UP001165289">
    <property type="component" value="Unassembled WGS sequence"/>
</dbReference>
<evidence type="ECO:0000256" key="4">
    <source>
        <dbReference type="PROSITE-ProRule" id="PRU00192"/>
    </source>
</evidence>
<dbReference type="SMART" id="SM00252">
    <property type="entry name" value="SH2"/>
    <property type="match status" value="1"/>
</dbReference>
<dbReference type="PROSITE" id="PS50002">
    <property type="entry name" value="SH3"/>
    <property type="match status" value="2"/>
</dbReference>
<evidence type="ECO:0000313" key="8">
    <source>
        <dbReference type="Proteomes" id="UP001165289"/>
    </source>
</evidence>
<proteinExistence type="predicted"/>
<feature type="domain" description="SH2" evidence="5">
    <location>
        <begin position="60"/>
        <end position="152"/>
    </location>
</feature>
<dbReference type="InterPro" id="IPR036860">
    <property type="entry name" value="SH2_dom_sf"/>
</dbReference>
<dbReference type="SUPFAM" id="SSF50044">
    <property type="entry name" value="SH3-domain"/>
    <property type="match status" value="1"/>
</dbReference>
<dbReference type="PANTHER" id="PTHR46037">
    <property type="entry name" value="PROTEIN ENHANCER OF SEVENLESS 2B"/>
    <property type="match status" value="1"/>
</dbReference>
<comment type="caution">
    <text evidence="7">The sequence shown here is derived from an EMBL/GenBank/DDBJ whole genome shotgun (WGS) entry which is preliminary data.</text>
</comment>
<evidence type="ECO:0000313" key="7">
    <source>
        <dbReference type="EMBL" id="KAI6653260.1"/>
    </source>
</evidence>
<dbReference type="PROSITE" id="PS50001">
    <property type="entry name" value="SH2"/>
    <property type="match status" value="1"/>
</dbReference>
<dbReference type="Pfam" id="PF00017">
    <property type="entry name" value="SH2"/>
    <property type="match status" value="1"/>
</dbReference>
<dbReference type="SUPFAM" id="SSF55550">
    <property type="entry name" value="SH2 domain"/>
    <property type="match status" value="1"/>
</dbReference>
<dbReference type="PRINTS" id="PR00499">
    <property type="entry name" value="P67PHOX"/>
</dbReference>
<dbReference type="PRINTS" id="PR00401">
    <property type="entry name" value="SH2DOMAIN"/>
</dbReference>
<dbReference type="Gene3D" id="3.30.505.10">
    <property type="entry name" value="SH2 domain"/>
    <property type="match status" value="1"/>
</dbReference>
<dbReference type="SMART" id="SM00326">
    <property type="entry name" value="SH3"/>
    <property type="match status" value="2"/>
</dbReference>
<dbReference type="InterPro" id="IPR000980">
    <property type="entry name" value="SH2"/>
</dbReference>
<evidence type="ECO:0000256" key="3">
    <source>
        <dbReference type="PROSITE-ProRule" id="PRU00191"/>
    </source>
</evidence>
<dbReference type="CDD" id="cd09941">
    <property type="entry name" value="SH2_Grb2_like"/>
    <property type="match status" value="1"/>
</dbReference>
<dbReference type="InterPro" id="IPR001452">
    <property type="entry name" value="SH3_domain"/>
</dbReference>
<sequence>MEAIAKHDFSPNSEDELAFKKGSIVKVLNTDDDPNWWKAEQNGVEGLVPKNYIQAKPHPWYVGRITRQQSENILKKQGFDGAFLIRESESAPGDFSLSVKNAADVLHFRVLRDARGKYFLWMVKFNSLNELIDYHRTSSVSRTHLICLKDMAAEIVVAVFDFEPQEAGELRLHRGEKITVLDKSDNNWWKGVCNGEEGLFPVPYVKPYAPS</sequence>
<dbReference type="InterPro" id="IPR036028">
    <property type="entry name" value="SH3-like_dom_sf"/>
</dbReference>
<keyword evidence="7" id="KW-0675">Receptor</keyword>
<keyword evidence="1 4" id="KW-0728">SH3 domain</keyword>
<keyword evidence="2 3" id="KW-0727">SH2 domain</keyword>
<dbReference type="CDD" id="cd11804">
    <property type="entry name" value="SH3_GRB2_like_N"/>
    <property type="match status" value="1"/>
</dbReference>
<evidence type="ECO:0000256" key="1">
    <source>
        <dbReference type="ARBA" id="ARBA00022443"/>
    </source>
</evidence>
<evidence type="ECO:0000259" key="5">
    <source>
        <dbReference type="PROSITE" id="PS50001"/>
    </source>
</evidence>
<dbReference type="Gene3D" id="2.30.30.40">
    <property type="entry name" value="SH3 Domains"/>
    <property type="match status" value="2"/>
</dbReference>
<reference evidence="7 8" key="1">
    <citation type="journal article" date="2023" name="BMC Biol.">
        <title>The compact genome of the sponge Oopsacas minuta (Hexactinellida) is lacking key metazoan core genes.</title>
        <authorList>
            <person name="Santini S."/>
            <person name="Schenkelaars Q."/>
            <person name="Jourda C."/>
            <person name="Duchesne M."/>
            <person name="Belahbib H."/>
            <person name="Rocher C."/>
            <person name="Selva M."/>
            <person name="Riesgo A."/>
            <person name="Vervoort M."/>
            <person name="Leys S.P."/>
            <person name="Kodjabachian L."/>
            <person name="Le Bivic A."/>
            <person name="Borchiellini C."/>
            <person name="Claverie J.M."/>
            <person name="Renard E."/>
        </authorList>
    </citation>
    <scope>NUCLEOTIDE SEQUENCE [LARGE SCALE GENOMIC DNA]</scope>
    <source>
        <strain evidence="7">SPO-2</strain>
    </source>
</reference>
<protein>
    <submittedName>
        <fullName evidence="7">Growth factor receptor-bound protein 2-like</fullName>
    </submittedName>
</protein>
<organism evidence="7 8">
    <name type="scientific">Oopsacas minuta</name>
    <dbReference type="NCBI Taxonomy" id="111878"/>
    <lineage>
        <taxon>Eukaryota</taxon>
        <taxon>Metazoa</taxon>
        <taxon>Porifera</taxon>
        <taxon>Hexactinellida</taxon>
        <taxon>Hexasterophora</taxon>
        <taxon>Lyssacinosida</taxon>
        <taxon>Leucopsacidae</taxon>
        <taxon>Oopsacas</taxon>
    </lineage>
</organism>
<dbReference type="PRINTS" id="PR00452">
    <property type="entry name" value="SH3DOMAIN"/>
</dbReference>
<gene>
    <name evidence="7" type="ORF">LOD99_3785</name>
</gene>
<dbReference type="EMBL" id="JAKMXF010000288">
    <property type="protein sequence ID" value="KAI6653260.1"/>
    <property type="molecule type" value="Genomic_DNA"/>
</dbReference>
<keyword evidence="8" id="KW-1185">Reference proteome</keyword>
<evidence type="ECO:0000259" key="6">
    <source>
        <dbReference type="PROSITE" id="PS50002"/>
    </source>
</evidence>
<dbReference type="AlphaFoldDB" id="A0AAV7JY69"/>
<feature type="domain" description="SH3" evidence="6">
    <location>
        <begin position="151"/>
        <end position="210"/>
    </location>
</feature>
<name>A0AAV7JY69_9METZ</name>